<reference evidence="3" key="1">
    <citation type="journal article" date="2019" name="Int. J. Syst. Evol. Microbiol.">
        <title>The Global Catalogue of Microorganisms (GCM) 10K type strain sequencing project: providing services to taxonomists for standard genome sequencing and annotation.</title>
        <authorList>
            <consortium name="The Broad Institute Genomics Platform"/>
            <consortium name="The Broad Institute Genome Sequencing Center for Infectious Disease"/>
            <person name="Wu L."/>
            <person name="Ma J."/>
        </authorList>
    </citation>
    <scope>NUCLEOTIDE SEQUENCE [LARGE SCALE GENOMIC DNA]</scope>
    <source>
        <strain evidence="3">NBRC 110107</strain>
    </source>
</reference>
<evidence type="ECO:0000256" key="1">
    <source>
        <dbReference type="SAM" id="Phobius"/>
    </source>
</evidence>
<accession>A0ABQ6BL01</accession>
<name>A0ABQ6BL01_9CAUL</name>
<keyword evidence="3" id="KW-1185">Reference proteome</keyword>
<dbReference type="Proteomes" id="UP001156921">
    <property type="component" value="Unassembled WGS sequence"/>
</dbReference>
<feature type="transmembrane region" description="Helical" evidence="1">
    <location>
        <begin position="43"/>
        <end position="64"/>
    </location>
</feature>
<dbReference type="EMBL" id="BSOY01000005">
    <property type="protein sequence ID" value="GLS00414.1"/>
    <property type="molecule type" value="Genomic_DNA"/>
</dbReference>
<sequence length="92" mass="9821">MLDDTDRLIGGGRHDGEAQLAGLEDKVWARIGERRERSRMGRLRVAAIALALVVGVTNGGLMLLGPRPEPSEMRIFTVSAGLSPLSGLDIQG</sequence>
<keyword evidence="1" id="KW-0472">Membrane</keyword>
<protein>
    <recommendedName>
        <fullName evidence="4">Conjugal transfer protein TrbI</fullName>
    </recommendedName>
</protein>
<evidence type="ECO:0000313" key="3">
    <source>
        <dbReference type="Proteomes" id="UP001156921"/>
    </source>
</evidence>
<gene>
    <name evidence="2" type="ORF">GCM10007859_04200</name>
</gene>
<organism evidence="2 3">
    <name type="scientific">Brevundimonas denitrificans</name>
    <dbReference type="NCBI Taxonomy" id="1443434"/>
    <lineage>
        <taxon>Bacteria</taxon>
        <taxon>Pseudomonadati</taxon>
        <taxon>Pseudomonadota</taxon>
        <taxon>Alphaproteobacteria</taxon>
        <taxon>Caulobacterales</taxon>
        <taxon>Caulobacteraceae</taxon>
        <taxon>Brevundimonas</taxon>
    </lineage>
</organism>
<proteinExistence type="predicted"/>
<keyword evidence="1" id="KW-1133">Transmembrane helix</keyword>
<dbReference type="RefSeq" id="WP_284220616.1">
    <property type="nucleotide sequence ID" value="NZ_BSOY01000005.1"/>
</dbReference>
<keyword evidence="1" id="KW-0812">Transmembrane</keyword>
<comment type="caution">
    <text evidence="2">The sequence shown here is derived from an EMBL/GenBank/DDBJ whole genome shotgun (WGS) entry which is preliminary data.</text>
</comment>
<evidence type="ECO:0008006" key="4">
    <source>
        <dbReference type="Google" id="ProtNLM"/>
    </source>
</evidence>
<evidence type="ECO:0000313" key="2">
    <source>
        <dbReference type="EMBL" id="GLS00414.1"/>
    </source>
</evidence>